<dbReference type="PANTHER" id="PTHR31164:SF1">
    <property type="entry name" value="RAD52 MOTIF-CONTAINING PROTEIN 1"/>
    <property type="match status" value="1"/>
</dbReference>
<dbReference type="Gene3D" id="3.30.390.80">
    <property type="entry name" value="DNA repair protein Rad52/59/22"/>
    <property type="match status" value="1"/>
</dbReference>
<keyword evidence="1" id="KW-0694">RNA-binding</keyword>
<dbReference type="GO" id="GO:0003723">
    <property type="term" value="F:RNA binding"/>
    <property type="evidence" value="ECO:0007669"/>
    <property type="project" value="UniProtKB-UniRule"/>
</dbReference>
<organism evidence="3 4">
    <name type="scientific">Acropora cervicornis</name>
    <name type="common">Staghorn coral</name>
    <dbReference type="NCBI Taxonomy" id="6130"/>
    <lineage>
        <taxon>Eukaryota</taxon>
        <taxon>Metazoa</taxon>
        <taxon>Cnidaria</taxon>
        <taxon>Anthozoa</taxon>
        <taxon>Hexacorallia</taxon>
        <taxon>Scleractinia</taxon>
        <taxon>Astrocoeniina</taxon>
        <taxon>Acroporidae</taxon>
        <taxon>Acropora</taxon>
    </lineage>
</organism>
<protein>
    <submittedName>
        <fullName evidence="3">RAD52 motif-containing protein 1</fullName>
    </submittedName>
</protein>
<dbReference type="InterPro" id="IPR012677">
    <property type="entry name" value="Nucleotide-bd_a/b_plait_sf"/>
</dbReference>
<reference evidence="3" key="2">
    <citation type="journal article" date="2023" name="Science">
        <title>Genomic signatures of disease resistance in endangered staghorn corals.</title>
        <authorList>
            <person name="Vollmer S.V."/>
            <person name="Selwyn J.D."/>
            <person name="Despard B.A."/>
            <person name="Roesel C.L."/>
        </authorList>
    </citation>
    <scope>NUCLEOTIDE SEQUENCE</scope>
    <source>
        <strain evidence="3">K2</strain>
    </source>
</reference>
<dbReference type="SUPFAM" id="SSF54768">
    <property type="entry name" value="dsRNA-binding domain-like"/>
    <property type="match status" value="1"/>
</dbReference>
<feature type="domain" description="RRM" evidence="2">
    <location>
        <begin position="24"/>
        <end position="130"/>
    </location>
</feature>
<comment type="caution">
    <text evidence="3">The sequence shown here is derived from an EMBL/GenBank/DDBJ whole genome shotgun (WGS) entry which is preliminary data.</text>
</comment>
<dbReference type="InterPro" id="IPR000504">
    <property type="entry name" value="RRM_dom"/>
</dbReference>
<dbReference type="PANTHER" id="PTHR31164">
    <property type="entry name" value="RAD52 MOTIF-CONTAINING PROTEIN 1"/>
    <property type="match status" value="1"/>
</dbReference>
<reference evidence="3" key="1">
    <citation type="journal article" date="2023" name="G3 (Bethesda)">
        <title>Whole genome assembly and annotation of the endangered Caribbean coral Acropora cervicornis.</title>
        <authorList>
            <person name="Selwyn J.D."/>
            <person name="Vollmer S.V."/>
        </authorList>
    </citation>
    <scope>NUCLEOTIDE SEQUENCE</scope>
    <source>
        <strain evidence="3">K2</strain>
    </source>
</reference>
<dbReference type="GO" id="GO:0005730">
    <property type="term" value="C:nucleolus"/>
    <property type="evidence" value="ECO:0007669"/>
    <property type="project" value="TreeGrafter"/>
</dbReference>
<dbReference type="InterPro" id="IPR057652">
    <property type="entry name" value="DSRM_RDM1"/>
</dbReference>
<keyword evidence="4" id="KW-1185">Reference proteome</keyword>
<dbReference type="SUPFAM" id="SSF54928">
    <property type="entry name" value="RNA-binding domain, RBD"/>
    <property type="match status" value="1"/>
</dbReference>
<gene>
    <name evidence="3" type="ORF">P5673_019842</name>
</gene>
<sequence length="298" mass="33939">MAEMADYLPSVELIEFIRPYNNDVNLYITNISRRLDKETVQLKLQQIFSQCGLLYEVQVFNTSENSEAPISEETALNGNSINHSSIYAFVKFFSAKAAKRAKERLQIGLQLASLEYCGFMGEERVQFAQRKKIAEAACLPLYMAKCTELANYYFGFNGWTTKIVQVEKLKTEECTDSKTDNIHSAIFKCVVSLEIKGCDFICYGTGYGGDYGVLQQERNPSRQLELLGFAKKLAHRHAYENAFRRVIIVCLDNGKVAVEINQQDISQWSLDEMSEDGIVQVNYMEEMPHSESDDEREG</sequence>
<accession>A0AAD9QAV7</accession>
<dbReference type="InterPro" id="IPR040224">
    <property type="entry name" value="RDM1"/>
</dbReference>
<evidence type="ECO:0000259" key="2">
    <source>
        <dbReference type="PROSITE" id="PS50102"/>
    </source>
</evidence>
<dbReference type="GO" id="GO:0006302">
    <property type="term" value="P:double-strand break repair"/>
    <property type="evidence" value="ECO:0007669"/>
    <property type="project" value="UniProtKB-ARBA"/>
</dbReference>
<dbReference type="Gene3D" id="3.30.70.330">
    <property type="match status" value="1"/>
</dbReference>
<dbReference type="InterPro" id="IPR042525">
    <property type="entry name" value="Rad52_Rad59_Rad22_sf"/>
</dbReference>
<dbReference type="AlphaFoldDB" id="A0AAD9QAV7"/>
<dbReference type="Pfam" id="PF25517">
    <property type="entry name" value="DSRM_RDM1"/>
    <property type="match status" value="1"/>
</dbReference>
<dbReference type="Proteomes" id="UP001249851">
    <property type="component" value="Unassembled WGS sequence"/>
</dbReference>
<dbReference type="InterPro" id="IPR035979">
    <property type="entry name" value="RBD_domain_sf"/>
</dbReference>
<name>A0AAD9QAV7_ACRCE</name>
<evidence type="ECO:0000313" key="3">
    <source>
        <dbReference type="EMBL" id="KAK2557865.1"/>
    </source>
</evidence>
<evidence type="ECO:0000256" key="1">
    <source>
        <dbReference type="PROSITE-ProRule" id="PRU00176"/>
    </source>
</evidence>
<dbReference type="EMBL" id="JARQWQ010000047">
    <property type="protein sequence ID" value="KAK2557865.1"/>
    <property type="molecule type" value="Genomic_DNA"/>
</dbReference>
<proteinExistence type="predicted"/>
<evidence type="ECO:0000313" key="4">
    <source>
        <dbReference type="Proteomes" id="UP001249851"/>
    </source>
</evidence>
<dbReference type="GO" id="GO:0006310">
    <property type="term" value="P:DNA recombination"/>
    <property type="evidence" value="ECO:0007669"/>
    <property type="project" value="UniProtKB-ARBA"/>
</dbReference>
<dbReference type="PROSITE" id="PS50102">
    <property type="entry name" value="RRM"/>
    <property type="match status" value="1"/>
</dbReference>